<dbReference type="OrthoDB" id="665804at2"/>
<feature type="transmembrane region" description="Helical" evidence="1">
    <location>
        <begin position="78"/>
        <end position="98"/>
    </location>
</feature>
<accession>A0A3B7MJN4</accession>
<sequence>MENDNLHTPFTRSVMAGLFTGIVAAVVCMVFNNIYRTVTYFELSAIINVASIIFAIPLILLVAGFGYYGLSKYKRGTIVYWAIAILITGICLFLDSSIQRTSDAHLNVEFRQLLSGIIIISGLASFCIPYLATHETNII</sequence>
<evidence type="ECO:0000256" key="1">
    <source>
        <dbReference type="SAM" id="Phobius"/>
    </source>
</evidence>
<dbReference type="RefSeq" id="WP_119049351.1">
    <property type="nucleotide sequence ID" value="NZ_CP032157.1"/>
</dbReference>
<gene>
    <name evidence="2" type="ORF">D3H65_05765</name>
</gene>
<protein>
    <submittedName>
        <fullName evidence="2">Uncharacterized protein</fullName>
    </submittedName>
</protein>
<keyword evidence="1" id="KW-0812">Transmembrane</keyword>
<keyword evidence="1" id="KW-1133">Transmembrane helix</keyword>
<keyword evidence="1" id="KW-0472">Membrane</keyword>
<dbReference type="KEGG" id="pseg:D3H65_05765"/>
<dbReference type="AlphaFoldDB" id="A0A3B7MJN4"/>
<name>A0A3B7MJN4_9BACT</name>
<evidence type="ECO:0000313" key="3">
    <source>
        <dbReference type="Proteomes" id="UP000263900"/>
    </source>
</evidence>
<evidence type="ECO:0000313" key="2">
    <source>
        <dbReference type="EMBL" id="AXY73513.1"/>
    </source>
</evidence>
<feature type="transmembrane region" description="Helical" evidence="1">
    <location>
        <begin position="43"/>
        <end position="66"/>
    </location>
</feature>
<organism evidence="2 3">
    <name type="scientific">Paraflavitalea soli</name>
    <dbReference type="NCBI Taxonomy" id="2315862"/>
    <lineage>
        <taxon>Bacteria</taxon>
        <taxon>Pseudomonadati</taxon>
        <taxon>Bacteroidota</taxon>
        <taxon>Chitinophagia</taxon>
        <taxon>Chitinophagales</taxon>
        <taxon>Chitinophagaceae</taxon>
        <taxon>Paraflavitalea</taxon>
    </lineage>
</organism>
<dbReference type="EMBL" id="CP032157">
    <property type="protein sequence ID" value="AXY73513.1"/>
    <property type="molecule type" value="Genomic_DNA"/>
</dbReference>
<feature type="transmembrane region" description="Helical" evidence="1">
    <location>
        <begin position="110"/>
        <end position="132"/>
    </location>
</feature>
<keyword evidence="3" id="KW-1185">Reference proteome</keyword>
<dbReference type="Proteomes" id="UP000263900">
    <property type="component" value="Chromosome"/>
</dbReference>
<proteinExistence type="predicted"/>
<reference evidence="2 3" key="1">
    <citation type="submission" date="2018-09" db="EMBL/GenBank/DDBJ databases">
        <title>Genome sequencing of strain 6GH32-13.</title>
        <authorList>
            <person name="Weon H.-Y."/>
            <person name="Heo J."/>
            <person name="Kwon S.-W."/>
        </authorList>
    </citation>
    <scope>NUCLEOTIDE SEQUENCE [LARGE SCALE GENOMIC DNA]</scope>
    <source>
        <strain evidence="2 3">5GH32-13</strain>
    </source>
</reference>
<feature type="transmembrane region" description="Helical" evidence="1">
    <location>
        <begin position="12"/>
        <end position="31"/>
    </location>
</feature>